<dbReference type="Gene3D" id="3.30.460.10">
    <property type="entry name" value="Beta Polymerase, domain 2"/>
    <property type="match status" value="1"/>
</dbReference>
<dbReference type="AlphaFoldDB" id="A0AAE4ME55"/>
<dbReference type="InterPro" id="IPR052038">
    <property type="entry name" value="Type-VII_TA_antitoxin"/>
</dbReference>
<comment type="similarity">
    <text evidence="10">Belongs to the MntA antitoxin family.</text>
</comment>
<evidence type="ECO:0000256" key="10">
    <source>
        <dbReference type="ARBA" id="ARBA00038276"/>
    </source>
</evidence>
<dbReference type="GO" id="GO:0070733">
    <property type="term" value="F:AMPylase activity"/>
    <property type="evidence" value="ECO:0007669"/>
    <property type="project" value="UniProtKB-EC"/>
</dbReference>
<evidence type="ECO:0000256" key="9">
    <source>
        <dbReference type="ARBA" id="ARBA00034531"/>
    </source>
</evidence>
<gene>
    <name evidence="14" type="ORF">McpAg1_17150</name>
</gene>
<reference evidence="14" key="1">
    <citation type="submission" date="2023-06" db="EMBL/GenBank/DDBJ databases">
        <title>Genome sequence of Methancorpusculaceae sp. Ag1.</title>
        <authorList>
            <person name="Protasov E."/>
            <person name="Platt K."/>
            <person name="Poehlein A."/>
            <person name="Daniel R."/>
            <person name="Brune A."/>
        </authorList>
    </citation>
    <scope>NUCLEOTIDE SEQUENCE</scope>
    <source>
        <strain evidence="14">Ag1</strain>
    </source>
</reference>
<evidence type="ECO:0000256" key="12">
    <source>
        <dbReference type="ARBA" id="ARBA00048696"/>
    </source>
</evidence>
<name>A0AAE4ME55_9EURY</name>
<dbReference type="EMBL" id="JAWDKA010000010">
    <property type="protein sequence ID" value="MDV0442471.1"/>
    <property type="molecule type" value="Genomic_DNA"/>
</dbReference>
<keyword evidence="3" id="KW-0808">Transferase</keyword>
<comment type="catalytic activity">
    <reaction evidence="11">
        <text>O-(5'-adenylyl)-L-tyrosyl-[protein] + ATP = O-[5'-(adenylyl-(5'-&gt;3')-adenylyl)]-L-tyrosyl-[protein] + diphosphate</text>
        <dbReference type="Rhea" id="RHEA:66528"/>
        <dbReference type="Rhea" id="RHEA-COMP:13846"/>
        <dbReference type="Rhea" id="RHEA-COMP:17046"/>
        <dbReference type="ChEBI" id="CHEBI:30616"/>
        <dbReference type="ChEBI" id="CHEBI:33019"/>
        <dbReference type="ChEBI" id="CHEBI:83624"/>
        <dbReference type="ChEBI" id="CHEBI:167160"/>
    </reaction>
</comment>
<keyword evidence="4" id="KW-0548">Nucleotidyltransferase</keyword>
<dbReference type="InterPro" id="IPR043519">
    <property type="entry name" value="NT_sf"/>
</dbReference>
<dbReference type="InterPro" id="IPR002934">
    <property type="entry name" value="Polymerase_NTP_transf_dom"/>
</dbReference>
<dbReference type="GO" id="GO:0046872">
    <property type="term" value="F:metal ion binding"/>
    <property type="evidence" value="ECO:0007669"/>
    <property type="project" value="UniProtKB-KW"/>
</dbReference>
<keyword evidence="15" id="KW-1185">Reference proteome</keyword>
<comment type="catalytic activity">
    <reaction evidence="12">
        <text>L-tyrosyl-[protein] + ATP = O-(5'-adenylyl)-L-tyrosyl-[protein] + diphosphate</text>
        <dbReference type="Rhea" id="RHEA:54288"/>
        <dbReference type="Rhea" id="RHEA-COMP:10136"/>
        <dbReference type="Rhea" id="RHEA-COMP:13846"/>
        <dbReference type="ChEBI" id="CHEBI:30616"/>
        <dbReference type="ChEBI" id="CHEBI:33019"/>
        <dbReference type="ChEBI" id="CHEBI:46858"/>
        <dbReference type="ChEBI" id="CHEBI:83624"/>
        <dbReference type="EC" id="2.7.7.108"/>
    </reaction>
</comment>
<evidence type="ECO:0000256" key="6">
    <source>
        <dbReference type="ARBA" id="ARBA00022741"/>
    </source>
</evidence>
<evidence type="ECO:0000256" key="5">
    <source>
        <dbReference type="ARBA" id="ARBA00022723"/>
    </source>
</evidence>
<dbReference type="RefSeq" id="WP_338094892.1">
    <property type="nucleotide sequence ID" value="NZ_JAWDKA010000010.1"/>
</dbReference>
<keyword evidence="8" id="KW-0460">Magnesium</keyword>
<dbReference type="EC" id="2.7.7.108" evidence="9"/>
<dbReference type="PANTHER" id="PTHR33571">
    <property type="entry name" value="SSL8005 PROTEIN"/>
    <property type="match status" value="1"/>
</dbReference>
<evidence type="ECO:0000256" key="8">
    <source>
        <dbReference type="ARBA" id="ARBA00022842"/>
    </source>
</evidence>
<evidence type="ECO:0000313" key="15">
    <source>
        <dbReference type="Proteomes" id="UP001273136"/>
    </source>
</evidence>
<keyword evidence="2" id="KW-1277">Toxin-antitoxin system</keyword>
<dbReference type="CDD" id="cd05403">
    <property type="entry name" value="NT_KNTase_like"/>
    <property type="match status" value="1"/>
</dbReference>
<dbReference type="Pfam" id="PF01909">
    <property type="entry name" value="NTP_transf_2"/>
    <property type="match status" value="1"/>
</dbReference>
<comment type="cofactor">
    <cofactor evidence="1">
        <name>Mg(2+)</name>
        <dbReference type="ChEBI" id="CHEBI:18420"/>
    </cofactor>
</comment>
<evidence type="ECO:0000259" key="13">
    <source>
        <dbReference type="Pfam" id="PF01909"/>
    </source>
</evidence>
<proteinExistence type="inferred from homology"/>
<dbReference type="Proteomes" id="UP001273136">
    <property type="component" value="Unassembled WGS sequence"/>
</dbReference>
<evidence type="ECO:0000256" key="4">
    <source>
        <dbReference type="ARBA" id="ARBA00022695"/>
    </source>
</evidence>
<keyword evidence="6" id="KW-0547">Nucleotide-binding</keyword>
<evidence type="ECO:0000256" key="2">
    <source>
        <dbReference type="ARBA" id="ARBA00022649"/>
    </source>
</evidence>
<evidence type="ECO:0000256" key="11">
    <source>
        <dbReference type="ARBA" id="ARBA00047518"/>
    </source>
</evidence>
<protein>
    <recommendedName>
        <fullName evidence="9">protein adenylyltransferase</fullName>
        <ecNumber evidence="9">2.7.7.108</ecNumber>
    </recommendedName>
</protein>
<dbReference type="SUPFAM" id="SSF81301">
    <property type="entry name" value="Nucleotidyltransferase"/>
    <property type="match status" value="1"/>
</dbReference>
<evidence type="ECO:0000256" key="7">
    <source>
        <dbReference type="ARBA" id="ARBA00022840"/>
    </source>
</evidence>
<evidence type="ECO:0000256" key="1">
    <source>
        <dbReference type="ARBA" id="ARBA00001946"/>
    </source>
</evidence>
<keyword evidence="5" id="KW-0479">Metal-binding</keyword>
<evidence type="ECO:0000256" key="3">
    <source>
        <dbReference type="ARBA" id="ARBA00022679"/>
    </source>
</evidence>
<keyword evidence="7" id="KW-0067">ATP-binding</keyword>
<sequence>MEVYHSIKDDVLVKLKRELSFLSEKYGVATIGIFGSVSRGEDTQESDIDVLVTFQPGKKNIRNYMGLADFLEELFGRKVDLLTEAGISPYIKPNIEGELIICKAT</sequence>
<evidence type="ECO:0000313" key="14">
    <source>
        <dbReference type="EMBL" id="MDV0442471.1"/>
    </source>
</evidence>
<comment type="caution">
    <text evidence="14">The sequence shown here is derived from an EMBL/GenBank/DDBJ whole genome shotgun (WGS) entry which is preliminary data.</text>
</comment>
<feature type="domain" description="Polymerase nucleotidyl transferase" evidence="13">
    <location>
        <begin position="19"/>
        <end position="102"/>
    </location>
</feature>
<dbReference type="PANTHER" id="PTHR33571:SF14">
    <property type="entry name" value="PROTEIN ADENYLYLTRANSFERASE MJ0435-RELATED"/>
    <property type="match status" value="1"/>
</dbReference>
<dbReference type="GO" id="GO:0005524">
    <property type="term" value="F:ATP binding"/>
    <property type="evidence" value="ECO:0007669"/>
    <property type="project" value="UniProtKB-KW"/>
</dbReference>
<accession>A0AAE4ME55</accession>
<organism evidence="14 15">
    <name type="scientific">Methanorbis furvi</name>
    <dbReference type="NCBI Taxonomy" id="3028299"/>
    <lineage>
        <taxon>Archaea</taxon>
        <taxon>Methanobacteriati</taxon>
        <taxon>Methanobacteriota</taxon>
        <taxon>Stenosarchaea group</taxon>
        <taxon>Methanomicrobia</taxon>
        <taxon>Methanomicrobiales</taxon>
        <taxon>Methanocorpusculaceae</taxon>
        <taxon>Methanorbis</taxon>
    </lineage>
</organism>